<comment type="catalytic activity">
    <reaction evidence="7">
        <text>DNA(n) + a 2'-deoxyribonucleoside 5'-triphosphate = DNA(n+1) + diphosphate</text>
        <dbReference type="Rhea" id="RHEA:22508"/>
        <dbReference type="Rhea" id="RHEA-COMP:17339"/>
        <dbReference type="Rhea" id="RHEA-COMP:17340"/>
        <dbReference type="ChEBI" id="CHEBI:33019"/>
        <dbReference type="ChEBI" id="CHEBI:61560"/>
        <dbReference type="ChEBI" id="CHEBI:173112"/>
        <dbReference type="EC" id="2.7.7.7"/>
    </reaction>
</comment>
<protein>
    <recommendedName>
        <fullName evidence="2">DNA polymerase III subunit delta'</fullName>
        <ecNumber evidence="1">2.7.7.7</ecNumber>
    </recommendedName>
</protein>
<dbReference type="EMBL" id="CP098251">
    <property type="protein sequence ID" value="WAV90621.1"/>
    <property type="molecule type" value="Genomic_DNA"/>
</dbReference>
<dbReference type="Proteomes" id="UP001164819">
    <property type="component" value="Chromosome"/>
</dbReference>
<dbReference type="RefSeq" id="WP_269282568.1">
    <property type="nucleotide sequence ID" value="NZ_CP098251.1"/>
</dbReference>
<dbReference type="GO" id="GO:0003887">
    <property type="term" value="F:DNA-directed DNA polymerase activity"/>
    <property type="evidence" value="ECO:0007669"/>
    <property type="project" value="UniProtKB-KW"/>
</dbReference>
<evidence type="ECO:0000256" key="3">
    <source>
        <dbReference type="ARBA" id="ARBA00022679"/>
    </source>
</evidence>
<dbReference type="Gene3D" id="3.40.50.300">
    <property type="entry name" value="P-loop containing nucleotide triphosphate hydrolases"/>
    <property type="match status" value="1"/>
</dbReference>
<dbReference type="InterPro" id="IPR004622">
    <property type="entry name" value="DNA_pol_HolB"/>
</dbReference>
<keyword evidence="4 8" id="KW-0548">Nucleotidyltransferase</keyword>
<evidence type="ECO:0000256" key="6">
    <source>
        <dbReference type="ARBA" id="ARBA00022932"/>
    </source>
</evidence>
<evidence type="ECO:0000256" key="7">
    <source>
        <dbReference type="ARBA" id="ARBA00049244"/>
    </source>
</evidence>
<dbReference type="GO" id="GO:0009360">
    <property type="term" value="C:DNA polymerase III complex"/>
    <property type="evidence" value="ECO:0007669"/>
    <property type="project" value="InterPro"/>
</dbReference>
<evidence type="ECO:0000256" key="4">
    <source>
        <dbReference type="ARBA" id="ARBA00022695"/>
    </source>
</evidence>
<dbReference type="PANTHER" id="PTHR11669:SF8">
    <property type="entry name" value="DNA POLYMERASE III SUBUNIT DELTA"/>
    <property type="match status" value="1"/>
</dbReference>
<dbReference type="GO" id="GO:0006261">
    <property type="term" value="P:DNA-templated DNA replication"/>
    <property type="evidence" value="ECO:0007669"/>
    <property type="project" value="TreeGrafter"/>
</dbReference>
<gene>
    <name evidence="8" type="primary">holB</name>
    <name evidence="8" type="ORF">NB646_07065</name>
</gene>
<dbReference type="PANTHER" id="PTHR11669">
    <property type="entry name" value="REPLICATION FACTOR C / DNA POLYMERASE III GAMMA-TAU SUBUNIT"/>
    <property type="match status" value="1"/>
</dbReference>
<organism evidence="8">
    <name type="scientific">Oxalobacter aliiformigenes</name>
    <dbReference type="NCBI Taxonomy" id="2946593"/>
    <lineage>
        <taxon>Bacteria</taxon>
        <taxon>Pseudomonadati</taxon>
        <taxon>Pseudomonadota</taxon>
        <taxon>Betaproteobacteria</taxon>
        <taxon>Burkholderiales</taxon>
        <taxon>Oxalobacteraceae</taxon>
        <taxon>Oxalobacter</taxon>
    </lineage>
</organism>
<dbReference type="GO" id="GO:0003677">
    <property type="term" value="F:DNA binding"/>
    <property type="evidence" value="ECO:0007669"/>
    <property type="project" value="InterPro"/>
</dbReference>
<dbReference type="Pfam" id="PF13177">
    <property type="entry name" value="DNA_pol3_delta2"/>
    <property type="match status" value="1"/>
</dbReference>
<dbReference type="InterPro" id="IPR015199">
    <property type="entry name" value="DNA_pol_III_delta_C"/>
</dbReference>
<name>A0A9E9LAA2_9BURK</name>
<dbReference type="EC" id="2.7.7.7" evidence="1"/>
<dbReference type="NCBIfam" id="TIGR00678">
    <property type="entry name" value="holB"/>
    <property type="match status" value="1"/>
</dbReference>
<dbReference type="SUPFAM" id="SSF52540">
    <property type="entry name" value="P-loop containing nucleoside triphosphate hydrolases"/>
    <property type="match status" value="1"/>
</dbReference>
<evidence type="ECO:0000256" key="1">
    <source>
        <dbReference type="ARBA" id="ARBA00012417"/>
    </source>
</evidence>
<keyword evidence="6" id="KW-0239">DNA-directed DNA polymerase</keyword>
<dbReference type="Pfam" id="PF09115">
    <property type="entry name" value="DNApol3-delta_C"/>
    <property type="match status" value="1"/>
</dbReference>
<evidence type="ECO:0000256" key="2">
    <source>
        <dbReference type="ARBA" id="ARBA00014363"/>
    </source>
</evidence>
<keyword evidence="5" id="KW-0235">DNA replication</keyword>
<dbReference type="AlphaFoldDB" id="A0A9E9LAA2"/>
<evidence type="ECO:0000313" key="8">
    <source>
        <dbReference type="EMBL" id="WAV90621.1"/>
    </source>
</evidence>
<reference evidence="8" key="1">
    <citation type="journal article" date="2022" name="Front. Microbiol.">
        <title>New perspectives on an old grouping: The genomic and phenotypic variability of Oxalobacter formigenes and the implications for calcium oxalate stone prevention.</title>
        <authorList>
            <person name="Chmiel J.A."/>
            <person name="Carr C."/>
            <person name="Stuivenberg G.A."/>
            <person name="Venema R."/>
            <person name="Chanyi R.M."/>
            <person name="Al K.F."/>
            <person name="Giguere D."/>
            <person name="Say H."/>
            <person name="Akouris P.P."/>
            <person name="Dominguez Romero S.A."/>
            <person name="Kwong A."/>
            <person name="Tai V."/>
            <person name="Koval S.F."/>
            <person name="Razvi H."/>
            <person name="Bjazevic J."/>
            <person name="Burton J.P."/>
        </authorList>
    </citation>
    <scope>NUCLEOTIDE SEQUENCE</scope>
    <source>
        <strain evidence="8">OxK</strain>
    </source>
</reference>
<dbReference type="GO" id="GO:0008408">
    <property type="term" value="F:3'-5' exonuclease activity"/>
    <property type="evidence" value="ECO:0007669"/>
    <property type="project" value="InterPro"/>
</dbReference>
<dbReference type="InterPro" id="IPR027417">
    <property type="entry name" value="P-loop_NTPase"/>
</dbReference>
<proteinExistence type="predicted"/>
<keyword evidence="3 8" id="KW-0808">Transferase</keyword>
<accession>A0A9E9LAA2</accession>
<sequence>MEESIYPWHTENWEYLQRMMDKLPHALLFYGPTGTGIETFAESFAKSMLCENRPSGGQPCASCQSCHWFDQYAHPDYRQILPETLEIARGIQNADKTASTDEEPATGKTSREPSRKIGIDKIRSLADFINISTHRGGSRIISVYPAEAMTSESSNALLKMLEEPPAGTLFILITNHLDALLPTIVSRCSKLAFPMPETSVALGWLKEKGIDDAGDWLAGQGGAPVAALAEAQHGIREEMTVLLNELATPNDTELLKTAEKLQKVPMADLVTWHQRWLYDLLSLRLAGNLRYYPRYRPALESMAKKADIDQLLNLLKKVNERKKTADHPLVPRLALEDMLLDYRKIFSP</sequence>
<dbReference type="InterPro" id="IPR050238">
    <property type="entry name" value="DNA_Rep/Repair_Clamp_Loader"/>
</dbReference>
<evidence type="ECO:0000256" key="5">
    <source>
        <dbReference type="ARBA" id="ARBA00022705"/>
    </source>
</evidence>